<reference evidence="1 2" key="1">
    <citation type="journal article" date="2019" name="Genome Biol. Evol.">
        <title>Insights into the evolution of the New World diploid cottons (Gossypium, subgenus Houzingenia) based on genome sequencing.</title>
        <authorList>
            <person name="Grover C.E."/>
            <person name="Arick M.A. 2nd"/>
            <person name="Thrash A."/>
            <person name="Conover J.L."/>
            <person name="Sanders W.S."/>
            <person name="Peterson D.G."/>
            <person name="Frelichowski J.E."/>
            <person name="Scheffler J.A."/>
            <person name="Scheffler B.E."/>
            <person name="Wendel J.F."/>
        </authorList>
    </citation>
    <scope>NUCLEOTIDE SEQUENCE [LARGE SCALE GENOMIC DNA]</scope>
    <source>
        <strain evidence="1">185</strain>
        <tissue evidence="1">Leaf</tissue>
    </source>
</reference>
<comment type="caution">
    <text evidence="1">The sequence shown here is derived from an EMBL/GenBank/DDBJ whole genome shotgun (WGS) entry which is preliminary data.</text>
</comment>
<dbReference type="Proteomes" id="UP000593577">
    <property type="component" value="Unassembled WGS sequence"/>
</dbReference>
<accession>A0A7J8XKB1</accession>
<evidence type="ECO:0000313" key="1">
    <source>
        <dbReference type="EMBL" id="MBA0687727.1"/>
    </source>
</evidence>
<gene>
    <name evidence="1" type="ORF">Goari_015237</name>
</gene>
<sequence length="45" mass="5224">MVFQVWFHLKKVGCPPQISKLSRFPIVKILKHFPTASIISPSFRN</sequence>
<protein>
    <submittedName>
        <fullName evidence="1">Uncharacterized protein</fullName>
    </submittedName>
</protein>
<organism evidence="1 2">
    <name type="scientific">Gossypium aridum</name>
    <name type="common">American cotton</name>
    <name type="synonym">Erioxylum aridum</name>
    <dbReference type="NCBI Taxonomy" id="34290"/>
    <lineage>
        <taxon>Eukaryota</taxon>
        <taxon>Viridiplantae</taxon>
        <taxon>Streptophyta</taxon>
        <taxon>Embryophyta</taxon>
        <taxon>Tracheophyta</taxon>
        <taxon>Spermatophyta</taxon>
        <taxon>Magnoliopsida</taxon>
        <taxon>eudicotyledons</taxon>
        <taxon>Gunneridae</taxon>
        <taxon>Pentapetalae</taxon>
        <taxon>rosids</taxon>
        <taxon>malvids</taxon>
        <taxon>Malvales</taxon>
        <taxon>Malvaceae</taxon>
        <taxon>Malvoideae</taxon>
        <taxon>Gossypium</taxon>
    </lineage>
</organism>
<name>A0A7J8XKB1_GOSAI</name>
<evidence type="ECO:0000313" key="2">
    <source>
        <dbReference type="Proteomes" id="UP000593577"/>
    </source>
</evidence>
<keyword evidence="2" id="KW-1185">Reference proteome</keyword>
<dbReference type="AlphaFoldDB" id="A0A7J8XKB1"/>
<proteinExistence type="predicted"/>
<dbReference type="EMBL" id="JABFAA010000007">
    <property type="protein sequence ID" value="MBA0687727.1"/>
    <property type="molecule type" value="Genomic_DNA"/>
</dbReference>